<name>A0A445MT45_9BACT</name>
<reference evidence="1" key="1">
    <citation type="submission" date="2018-01" db="EMBL/GenBank/DDBJ databases">
        <authorList>
            <person name="Regsiter A."/>
            <person name="William W."/>
        </authorList>
    </citation>
    <scope>NUCLEOTIDE SEQUENCE</scope>
    <source>
        <strain evidence="1">TRIP AH-1</strain>
    </source>
</reference>
<protein>
    <submittedName>
        <fullName evidence="1">Uncharacterized protein</fullName>
    </submittedName>
</protein>
<gene>
    <name evidence="1" type="ORF">PITCH_A140021</name>
</gene>
<organism evidence="1">
    <name type="scientific">uncultured Desulfobacterium sp</name>
    <dbReference type="NCBI Taxonomy" id="201089"/>
    <lineage>
        <taxon>Bacteria</taxon>
        <taxon>Pseudomonadati</taxon>
        <taxon>Thermodesulfobacteriota</taxon>
        <taxon>Desulfobacteria</taxon>
        <taxon>Desulfobacterales</taxon>
        <taxon>Desulfobacteriaceae</taxon>
        <taxon>Desulfobacterium</taxon>
        <taxon>environmental samples</taxon>
    </lineage>
</organism>
<proteinExistence type="predicted"/>
<dbReference type="EMBL" id="OJIN01000046">
    <property type="protein sequence ID" value="SPD72541.1"/>
    <property type="molecule type" value="Genomic_DNA"/>
</dbReference>
<dbReference type="AlphaFoldDB" id="A0A445MT45"/>
<accession>A0A445MT45</accession>
<evidence type="ECO:0000313" key="1">
    <source>
        <dbReference type="EMBL" id="SPD72541.1"/>
    </source>
</evidence>
<sequence>MAKKYRVIFYGLSGDKEQFKKRMALLNARPELVDKIINCAPVVLKEGLNREISMQYAGAVRQAGGRVEIQEYIKKPVGQRVSIASFNDFTMCPECGKKQLKSQVCIRCGCTL</sequence>